<reference evidence="1 2" key="1">
    <citation type="journal article" date="2013" name="Front. Microbiol.">
        <title>Comparative genomic analyses of the cyanobacterium, Lyngbya aestuarii BL J, a powerful hydrogen producer.</title>
        <authorList>
            <person name="Kothari A."/>
            <person name="Vaughn M."/>
            <person name="Garcia-Pichel F."/>
        </authorList>
    </citation>
    <scope>NUCLEOTIDE SEQUENCE [LARGE SCALE GENOMIC DNA]</scope>
    <source>
        <strain evidence="1 2">BL J</strain>
    </source>
</reference>
<gene>
    <name evidence="1" type="ORF">M595_1471</name>
</gene>
<dbReference type="AlphaFoldDB" id="U7QKZ6"/>
<name>U7QKZ6_9CYAN</name>
<dbReference type="Proteomes" id="UP000017127">
    <property type="component" value="Unassembled WGS sequence"/>
</dbReference>
<accession>U7QKZ6</accession>
<evidence type="ECO:0000313" key="2">
    <source>
        <dbReference type="Proteomes" id="UP000017127"/>
    </source>
</evidence>
<keyword evidence="2" id="KW-1185">Reference proteome</keyword>
<comment type="caution">
    <text evidence="1">The sequence shown here is derived from an EMBL/GenBank/DDBJ whole genome shotgun (WGS) entry which is preliminary data.</text>
</comment>
<organism evidence="1 2">
    <name type="scientific">Lyngbya aestuarii BL J</name>
    <dbReference type="NCBI Taxonomy" id="1348334"/>
    <lineage>
        <taxon>Bacteria</taxon>
        <taxon>Bacillati</taxon>
        <taxon>Cyanobacteriota</taxon>
        <taxon>Cyanophyceae</taxon>
        <taxon>Oscillatoriophycideae</taxon>
        <taxon>Oscillatoriales</taxon>
        <taxon>Microcoleaceae</taxon>
        <taxon>Lyngbya</taxon>
    </lineage>
</organism>
<protein>
    <submittedName>
        <fullName evidence="1">Uncharacterized protein</fullName>
    </submittedName>
</protein>
<evidence type="ECO:0000313" key="1">
    <source>
        <dbReference type="EMBL" id="ERT08548.1"/>
    </source>
</evidence>
<sequence>MLILMSDLAKISTLFKLLLVGGLILSTSSPVSALPEDIRE</sequence>
<dbReference type="EMBL" id="AUZM01000010">
    <property type="protein sequence ID" value="ERT08548.1"/>
    <property type="molecule type" value="Genomic_DNA"/>
</dbReference>
<proteinExistence type="predicted"/>